<feature type="region of interest" description="Disordered" evidence="1">
    <location>
        <begin position="64"/>
        <end position="89"/>
    </location>
</feature>
<keyword evidence="3" id="KW-1185">Reference proteome</keyword>
<dbReference type="OrthoDB" id="9878896at2"/>
<dbReference type="Proteomes" id="UP000183508">
    <property type="component" value="Unassembled WGS sequence"/>
</dbReference>
<evidence type="ECO:0000256" key="1">
    <source>
        <dbReference type="SAM" id="MobiDB-lite"/>
    </source>
</evidence>
<dbReference type="EMBL" id="FPBV01000014">
    <property type="protein sequence ID" value="SFU93872.1"/>
    <property type="molecule type" value="Genomic_DNA"/>
</dbReference>
<dbReference type="AlphaFoldDB" id="A0A1I7K914"/>
<evidence type="ECO:0000313" key="2">
    <source>
        <dbReference type="EMBL" id="SFU93872.1"/>
    </source>
</evidence>
<sequence>MSMKSTWMQVRRYVKRGLAGVLFSLLVLGASAAALSMVAAGIRALSGPAALPAGPVGASTAAPGVAAGGDPGALSGQSSPLSPVTAAGSPGRLDSWDQRLAGMQSPIGHTLDRGGVIVGVHVQDAFGRLLSGLLETLFLERPAASGGGQP</sequence>
<dbReference type="STRING" id="392015.SAMN05421543_11466"/>
<organism evidence="2 3">
    <name type="scientific">Alicyclobacillus macrosporangiidus</name>
    <dbReference type="NCBI Taxonomy" id="392015"/>
    <lineage>
        <taxon>Bacteria</taxon>
        <taxon>Bacillati</taxon>
        <taxon>Bacillota</taxon>
        <taxon>Bacilli</taxon>
        <taxon>Bacillales</taxon>
        <taxon>Alicyclobacillaceae</taxon>
        <taxon>Alicyclobacillus</taxon>
    </lineage>
</organism>
<accession>A0A1I7K914</accession>
<protein>
    <submittedName>
        <fullName evidence="2">Uncharacterized protein</fullName>
    </submittedName>
</protein>
<reference evidence="3" key="1">
    <citation type="submission" date="2016-10" db="EMBL/GenBank/DDBJ databases">
        <authorList>
            <person name="Varghese N."/>
        </authorList>
    </citation>
    <scope>NUCLEOTIDE SEQUENCE [LARGE SCALE GENOMIC DNA]</scope>
    <source>
        <strain evidence="3">DSM 17980</strain>
    </source>
</reference>
<proteinExistence type="predicted"/>
<gene>
    <name evidence="2" type="ORF">SAMN05421543_11466</name>
</gene>
<evidence type="ECO:0000313" key="3">
    <source>
        <dbReference type="Proteomes" id="UP000183508"/>
    </source>
</evidence>
<name>A0A1I7K914_9BACL</name>
<dbReference type="RefSeq" id="WP_074953708.1">
    <property type="nucleotide sequence ID" value="NZ_FPBV01000014.1"/>
</dbReference>